<feature type="binding site" evidence="5">
    <location>
        <position position="202"/>
    </location>
    <ligand>
        <name>phosphoenolpyruvate</name>
        <dbReference type="ChEBI" id="CHEBI:58702"/>
    </ligand>
</feature>
<keyword evidence="5" id="KW-0464">Manganese</keyword>
<organism evidence="7">
    <name type="scientific">Haptolina ericina</name>
    <dbReference type="NCBI Taxonomy" id="156174"/>
    <lineage>
        <taxon>Eukaryota</taxon>
        <taxon>Haptista</taxon>
        <taxon>Haptophyta</taxon>
        <taxon>Prymnesiophyceae</taxon>
        <taxon>Prymnesiales</taxon>
        <taxon>Prymnesiaceae</taxon>
        <taxon>Haptolina</taxon>
    </lineage>
</organism>
<evidence type="ECO:0000256" key="5">
    <source>
        <dbReference type="PIRSR" id="PIRSR602480-1"/>
    </source>
</evidence>
<proteinExistence type="inferred from homology"/>
<comment type="cofactor">
    <cofactor evidence="5">
        <name>Mn(2+)</name>
        <dbReference type="ChEBI" id="CHEBI:29035"/>
    </cofactor>
    <cofactor evidence="5">
        <name>Co(2+)</name>
        <dbReference type="ChEBI" id="CHEBI:48828"/>
    </cofactor>
    <cofactor evidence="5">
        <name>Cd(2+)</name>
        <dbReference type="ChEBI" id="CHEBI:48775"/>
    </cofactor>
    <text evidence="5">Binds 1 divalent cation per subunit. The enzyme is active with manganese, cobalt or cadmium ions.</text>
</comment>
<dbReference type="SUPFAM" id="SSF51569">
    <property type="entry name" value="Aldolase"/>
    <property type="match status" value="1"/>
</dbReference>
<keyword evidence="6" id="KW-0057">Aromatic amino acid biosynthesis</keyword>
<sequence length="359" mass="39440">MDCEPDRLEAQLKMMVQMGAIVESATSMPVVRIARIAGQYGKPRSKPTENVPGFGEIYSFKGDNINGYAPEDRKWDPKRLLEGYWHSCSSLNFLRSMQMGEDFSSAMLSPLNIDFLQKSPSYSAWAGVVKRLKEHPPNVNTGVFTAHEAMQLDLEEALTREVPGKGYYNLSAHMVWIGDRTRQLLGGHVEYFRGIKNPIGVKVGPSMQPGELKDLVQILNPSKLEGRLVLITRYGVGKVGSMLPAHIQAVAESGIPVVWQCDGVHGNTTTAASNKLKTRALSDIVGECVEALKIHRENGSILAGIHIEMTGQNVTECTGGAVGIFEEMLTQNYETYCDPRLNYGQSIEAAFQVAGALRP</sequence>
<reference evidence="7" key="1">
    <citation type="submission" date="2021-01" db="EMBL/GenBank/DDBJ databases">
        <authorList>
            <person name="Corre E."/>
            <person name="Pelletier E."/>
            <person name="Niang G."/>
            <person name="Scheremetjew M."/>
            <person name="Finn R."/>
            <person name="Kale V."/>
            <person name="Holt S."/>
            <person name="Cochrane G."/>
            <person name="Meng A."/>
            <person name="Brown T."/>
            <person name="Cohen L."/>
        </authorList>
    </citation>
    <scope>NUCLEOTIDE SEQUENCE</scope>
    <source>
        <strain evidence="7">CCMP281</strain>
    </source>
</reference>
<evidence type="ECO:0000256" key="4">
    <source>
        <dbReference type="ARBA" id="ARBA00047508"/>
    </source>
</evidence>
<keyword evidence="3 6" id="KW-0808">Transferase</keyword>
<protein>
    <recommendedName>
        <fullName evidence="6">Phospho-2-dehydro-3-deoxyheptonate aldolase</fullName>
        <ecNumber evidence="6">2.5.1.54</ecNumber>
    </recommendedName>
</protein>
<dbReference type="Gene3D" id="3.20.20.70">
    <property type="entry name" value="Aldolase class I"/>
    <property type="match status" value="1"/>
</dbReference>
<dbReference type="PANTHER" id="PTHR21337:SF0">
    <property type="entry name" value="PHOSPHO-2-DEHYDRO-3-DEOXYHEPTONATE ALDOLASE"/>
    <property type="match status" value="1"/>
</dbReference>
<feature type="binding site" evidence="5">
    <location>
        <position position="338"/>
    </location>
    <ligand>
        <name>Mn(2+)</name>
        <dbReference type="ChEBI" id="CHEBI:29035"/>
    </ligand>
</feature>
<evidence type="ECO:0000256" key="6">
    <source>
        <dbReference type="RuleBase" id="RU363071"/>
    </source>
</evidence>
<dbReference type="AlphaFoldDB" id="A0A7S3BQP0"/>
<dbReference type="UniPathway" id="UPA00053">
    <property type="reaction ID" value="UER00084"/>
</dbReference>
<feature type="binding site" evidence="5">
    <location>
        <position position="265"/>
    </location>
    <ligand>
        <name>Mn(2+)</name>
        <dbReference type="ChEBI" id="CHEBI:29035"/>
    </ligand>
</feature>
<dbReference type="InterPro" id="IPR002480">
    <property type="entry name" value="DAHP_synth_2"/>
</dbReference>
<dbReference type="GO" id="GO:0009073">
    <property type="term" value="P:aromatic amino acid family biosynthetic process"/>
    <property type="evidence" value="ECO:0007669"/>
    <property type="project" value="UniProtKB-KW"/>
</dbReference>
<evidence type="ECO:0000256" key="1">
    <source>
        <dbReference type="ARBA" id="ARBA00004688"/>
    </source>
</evidence>
<dbReference type="EMBL" id="HBHX01059777">
    <property type="protein sequence ID" value="CAE0139988.1"/>
    <property type="molecule type" value="Transcribed_RNA"/>
</dbReference>
<keyword evidence="6" id="KW-0028">Amino-acid biosynthesis</keyword>
<evidence type="ECO:0000313" key="7">
    <source>
        <dbReference type="EMBL" id="CAE0139988.1"/>
    </source>
</evidence>
<dbReference type="PANTHER" id="PTHR21337">
    <property type="entry name" value="PHOSPHO-2-DEHYDRO-3-DEOXYHEPTONATE ALDOLASE 1, 2"/>
    <property type="match status" value="1"/>
</dbReference>
<gene>
    <name evidence="7" type="ORF">HERI1096_LOCUS33054</name>
</gene>
<evidence type="ECO:0000256" key="2">
    <source>
        <dbReference type="ARBA" id="ARBA00008911"/>
    </source>
</evidence>
<evidence type="ECO:0000256" key="3">
    <source>
        <dbReference type="ARBA" id="ARBA00022679"/>
    </source>
</evidence>
<feature type="binding site" evidence="5">
    <location>
        <position position="308"/>
    </location>
    <ligand>
        <name>Mn(2+)</name>
        <dbReference type="ChEBI" id="CHEBI:29035"/>
    </ligand>
</feature>
<feature type="binding site" evidence="5">
    <location>
        <position position="35"/>
    </location>
    <ligand>
        <name>phosphoenolpyruvate</name>
        <dbReference type="ChEBI" id="CHEBI:58702"/>
    </ligand>
</feature>
<comment type="catalytic activity">
    <reaction evidence="4 6">
        <text>D-erythrose 4-phosphate + phosphoenolpyruvate + H2O = 7-phospho-2-dehydro-3-deoxy-D-arabino-heptonate + phosphate</text>
        <dbReference type="Rhea" id="RHEA:14717"/>
        <dbReference type="ChEBI" id="CHEBI:15377"/>
        <dbReference type="ChEBI" id="CHEBI:16897"/>
        <dbReference type="ChEBI" id="CHEBI:43474"/>
        <dbReference type="ChEBI" id="CHEBI:58394"/>
        <dbReference type="ChEBI" id="CHEBI:58702"/>
        <dbReference type="EC" id="2.5.1.54"/>
    </reaction>
</comment>
<keyword evidence="5" id="KW-0170">Cobalt</keyword>
<dbReference type="Pfam" id="PF01474">
    <property type="entry name" value="DAHP_synth_2"/>
    <property type="match status" value="1"/>
</dbReference>
<dbReference type="GO" id="GO:0009423">
    <property type="term" value="P:chorismate biosynthetic process"/>
    <property type="evidence" value="ECO:0007669"/>
    <property type="project" value="UniProtKB-UniPathway"/>
</dbReference>
<feature type="binding site" evidence="5">
    <location>
        <position position="233"/>
    </location>
    <ligand>
        <name>phosphoenolpyruvate</name>
        <dbReference type="ChEBI" id="CHEBI:58702"/>
    </ligand>
</feature>
<keyword evidence="5" id="KW-0104">Cadmium</keyword>
<comment type="similarity">
    <text evidence="2 6">Belongs to the class-II DAHP synthase family.</text>
</comment>
<dbReference type="GO" id="GO:0003849">
    <property type="term" value="F:3-deoxy-7-phosphoheptulonate synthase activity"/>
    <property type="evidence" value="ECO:0007669"/>
    <property type="project" value="UniProtKB-EC"/>
</dbReference>
<name>A0A7S3BQP0_9EUKA</name>
<accession>A0A7S3BQP0</accession>
<dbReference type="GO" id="GO:0008652">
    <property type="term" value="P:amino acid biosynthetic process"/>
    <property type="evidence" value="ECO:0007669"/>
    <property type="project" value="UniProtKB-KW"/>
</dbReference>
<dbReference type="InterPro" id="IPR013785">
    <property type="entry name" value="Aldolase_TIM"/>
</dbReference>
<comment type="pathway">
    <text evidence="1 6">Metabolic intermediate biosynthesis; chorismate biosynthesis; chorismate from D-erythrose 4-phosphate and phosphoenolpyruvate: step 1/7.</text>
</comment>
<dbReference type="EC" id="2.5.1.54" evidence="6"/>